<dbReference type="CDD" id="cd01942">
    <property type="entry name" value="ribokinase_group_A"/>
    <property type="match status" value="1"/>
</dbReference>
<organism evidence="5 6">
    <name type="scientific">Streptomyces fildesensis</name>
    <dbReference type="NCBI Taxonomy" id="375757"/>
    <lineage>
        <taxon>Bacteria</taxon>
        <taxon>Bacillati</taxon>
        <taxon>Actinomycetota</taxon>
        <taxon>Actinomycetes</taxon>
        <taxon>Kitasatosporales</taxon>
        <taxon>Streptomycetaceae</taxon>
        <taxon>Streptomyces</taxon>
    </lineage>
</organism>
<reference evidence="5 6" key="1">
    <citation type="submission" date="2024-10" db="EMBL/GenBank/DDBJ databases">
        <title>The Natural Products Discovery Center: Release of the First 8490 Sequenced Strains for Exploring Actinobacteria Biosynthetic Diversity.</title>
        <authorList>
            <person name="Kalkreuter E."/>
            <person name="Kautsar S.A."/>
            <person name="Yang D."/>
            <person name="Bader C.D."/>
            <person name="Teijaro C.N."/>
            <person name="Fluegel L."/>
            <person name="Davis C.M."/>
            <person name="Simpson J.R."/>
            <person name="Lauterbach L."/>
            <person name="Steele A.D."/>
            <person name="Gui C."/>
            <person name="Meng S."/>
            <person name="Li G."/>
            <person name="Viehrig K."/>
            <person name="Ye F."/>
            <person name="Su P."/>
            <person name="Kiefer A.F."/>
            <person name="Nichols A."/>
            <person name="Cepeda A.J."/>
            <person name="Yan W."/>
            <person name="Fan B."/>
            <person name="Jiang Y."/>
            <person name="Adhikari A."/>
            <person name="Zheng C.-J."/>
            <person name="Schuster L."/>
            <person name="Cowan T.M."/>
            <person name="Smanski M.J."/>
            <person name="Chevrette M.G."/>
            <person name="De Carvalho L.P.S."/>
            <person name="Shen B."/>
        </authorList>
    </citation>
    <scope>NUCLEOTIDE SEQUENCE [LARGE SCALE GENOMIC DNA]</scope>
    <source>
        <strain evidence="5 6">NPDC053399</strain>
    </source>
</reference>
<dbReference type="InterPro" id="IPR002173">
    <property type="entry name" value="Carboh/pur_kinase_PfkB_CS"/>
</dbReference>
<sequence length="330" mass="35543">MRTAITGSIATDHLMVFPGRFTDHLVADQLQNVSLSFLADTLEVRRGGVAANIAFGMGQLGLAPVLVGAVGPDFADYQVWLKQHGVDTDSVQISHEHQTARFVCTTDSVQNQIATFYAGAMAEARRIALAPVTERAGALDLVVIAPNDPEAMLRHTAECRELGIPFAADPSQQLARLDGESVRLLLDGPRFLFSNEYEAALLQERTGWSAEQVLQRVGTWITTLGAKGVRIERAGEAPILVPAAPTTGATEPTGVGDAFRAGFLAGVSWDLTLRRSAELGCALATVVLESVGTQEYHLDRTDLLTRLRTGYGTESATELEPWLSYLARSL</sequence>
<comment type="caution">
    <text evidence="5">The sequence shown here is derived from an EMBL/GenBank/DDBJ whole genome shotgun (WGS) entry which is preliminary data.</text>
</comment>
<evidence type="ECO:0000259" key="4">
    <source>
        <dbReference type="Pfam" id="PF00294"/>
    </source>
</evidence>
<evidence type="ECO:0000256" key="1">
    <source>
        <dbReference type="ARBA" id="ARBA00010688"/>
    </source>
</evidence>
<keyword evidence="2" id="KW-0808">Transferase</keyword>
<dbReference type="RefSeq" id="WP_399644789.1">
    <property type="nucleotide sequence ID" value="NZ_JBITYG010000001.1"/>
</dbReference>
<evidence type="ECO:0000313" key="6">
    <source>
        <dbReference type="Proteomes" id="UP001614394"/>
    </source>
</evidence>
<feature type="domain" description="Carbohydrate kinase PfkB" evidence="4">
    <location>
        <begin position="26"/>
        <end position="295"/>
    </location>
</feature>
<dbReference type="Pfam" id="PF00294">
    <property type="entry name" value="PfkB"/>
    <property type="match status" value="1"/>
</dbReference>
<dbReference type="GO" id="GO:0016301">
    <property type="term" value="F:kinase activity"/>
    <property type="evidence" value="ECO:0007669"/>
    <property type="project" value="UniProtKB-KW"/>
</dbReference>
<dbReference type="SUPFAM" id="SSF53613">
    <property type="entry name" value="Ribokinase-like"/>
    <property type="match status" value="1"/>
</dbReference>
<gene>
    <name evidence="5" type="ORF">ACIGXA_01885</name>
</gene>
<comment type="similarity">
    <text evidence="1">Belongs to the carbohydrate kinase PfkB family.</text>
</comment>
<protein>
    <submittedName>
        <fullName evidence="5">Carbohydrate kinase family protein</fullName>
    </submittedName>
</protein>
<dbReference type="InterPro" id="IPR011611">
    <property type="entry name" value="PfkB_dom"/>
</dbReference>
<evidence type="ECO:0000313" key="5">
    <source>
        <dbReference type="EMBL" id="MFI9099246.1"/>
    </source>
</evidence>
<dbReference type="PROSITE" id="PS00583">
    <property type="entry name" value="PFKB_KINASES_1"/>
    <property type="match status" value="1"/>
</dbReference>
<dbReference type="Proteomes" id="UP001614394">
    <property type="component" value="Unassembled WGS sequence"/>
</dbReference>
<dbReference type="Gene3D" id="3.40.1190.20">
    <property type="match status" value="1"/>
</dbReference>
<dbReference type="PANTHER" id="PTHR43085">
    <property type="entry name" value="HEXOKINASE FAMILY MEMBER"/>
    <property type="match status" value="1"/>
</dbReference>
<evidence type="ECO:0000256" key="2">
    <source>
        <dbReference type="ARBA" id="ARBA00022679"/>
    </source>
</evidence>
<proteinExistence type="inferred from homology"/>
<evidence type="ECO:0000256" key="3">
    <source>
        <dbReference type="ARBA" id="ARBA00022777"/>
    </source>
</evidence>
<accession>A0ABW8BYK2</accession>
<dbReference type="EMBL" id="JBITYG010000001">
    <property type="protein sequence ID" value="MFI9099246.1"/>
    <property type="molecule type" value="Genomic_DNA"/>
</dbReference>
<keyword evidence="6" id="KW-1185">Reference proteome</keyword>
<keyword evidence="3 5" id="KW-0418">Kinase</keyword>
<dbReference type="InterPro" id="IPR029056">
    <property type="entry name" value="Ribokinase-like"/>
</dbReference>
<dbReference type="InterPro" id="IPR050306">
    <property type="entry name" value="PfkB_Carbo_kinase"/>
</dbReference>
<name>A0ABW8BYK2_9ACTN</name>
<dbReference type="PANTHER" id="PTHR43085:SF46">
    <property type="entry name" value="ADENOSINE KINASE"/>
    <property type="match status" value="1"/>
</dbReference>